<dbReference type="EMBL" id="HBGU01000125">
    <property type="protein sequence ID" value="CAD9388065.1"/>
    <property type="molecule type" value="Transcribed_RNA"/>
</dbReference>
<proteinExistence type="predicted"/>
<feature type="compositionally biased region" description="Low complexity" evidence="1">
    <location>
        <begin position="233"/>
        <end position="245"/>
    </location>
</feature>
<name>A0A7S2B6X8_9EUKA</name>
<accession>A0A7S2B6X8</accession>
<organism evidence="2">
    <name type="scientific">Haptolina brevifila</name>
    <dbReference type="NCBI Taxonomy" id="156173"/>
    <lineage>
        <taxon>Eukaryota</taxon>
        <taxon>Haptista</taxon>
        <taxon>Haptophyta</taxon>
        <taxon>Prymnesiophyceae</taxon>
        <taxon>Prymnesiales</taxon>
        <taxon>Prymnesiaceae</taxon>
        <taxon>Haptolina</taxon>
    </lineage>
</organism>
<evidence type="ECO:0000313" key="2">
    <source>
        <dbReference type="EMBL" id="CAD9388065.1"/>
    </source>
</evidence>
<feature type="region of interest" description="Disordered" evidence="1">
    <location>
        <begin position="1"/>
        <end position="245"/>
    </location>
</feature>
<sequence length="245" mass="25389">MAPIFSPMARTSQWLQKPPANPEATKSDADGAATVLLFDKEQASSQQPSRRGSGAGAQDNEKTKALGQGALLSSPVAAYEEASKLPTVDVKDTKSVKSVRGGKKKKAIKRPPTAPSPRKADKAEPLVEELIGHSGVHADSRPSSRPASARSSSVPSERPSSNSRTSSAAPSRSTTPRDKRASTPRDRRNSLSASHPPALLPQASLPRAKALDTKVPTGKGGEGGGVKAKKARAASVGRSAAPAVR</sequence>
<reference evidence="2" key="1">
    <citation type="submission" date="2021-01" db="EMBL/GenBank/DDBJ databases">
        <authorList>
            <person name="Corre E."/>
            <person name="Pelletier E."/>
            <person name="Niang G."/>
            <person name="Scheremetjew M."/>
            <person name="Finn R."/>
            <person name="Kale V."/>
            <person name="Holt S."/>
            <person name="Cochrane G."/>
            <person name="Meng A."/>
            <person name="Brown T."/>
            <person name="Cohen L."/>
        </authorList>
    </citation>
    <scope>NUCLEOTIDE SEQUENCE</scope>
    <source>
        <strain evidence="2">UTEX LB 985</strain>
    </source>
</reference>
<gene>
    <name evidence="2" type="ORF">CBRE1094_LOCUS61</name>
</gene>
<evidence type="ECO:0000256" key="1">
    <source>
        <dbReference type="SAM" id="MobiDB-lite"/>
    </source>
</evidence>
<feature type="compositionally biased region" description="Basic and acidic residues" evidence="1">
    <location>
        <begin position="175"/>
        <end position="189"/>
    </location>
</feature>
<dbReference type="AlphaFoldDB" id="A0A7S2B6X8"/>
<feature type="compositionally biased region" description="Low complexity" evidence="1">
    <location>
        <begin position="143"/>
        <end position="174"/>
    </location>
</feature>
<feature type="compositionally biased region" description="Basic residues" evidence="1">
    <location>
        <begin position="100"/>
        <end position="109"/>
    </location>
</feature>
<protein>
    <submittedName>
        <fullName evidence="2">Uncharacterized protein</fullName>
    </submittedName>
</protein>